<dbReference type="PANTHER" id="PTHR46797:SF1">
    <property type="entry name" value="METHYLPHOSPHONATE SYNTHASE"/>
    <property type="match status" value="1"/>
</dbReference>
<protein>
    <submittedName>
        <fullName evidence="3">Helix-turn-helix domain-containing protein</fullName>
    </submittedName>
</protein>
<keyword evidence="4" id="KW-1185">Reference proteome</keyword>
<sequence length="115" mass="12227">MSDEIYAEHVATLGDRLTAAREAAGLSVDALASELGVRPETLEGWEADQAEPTAPLLSQIAARLAVDADWLMMGTGTGPQQQAPAAGQSELHELRRLLAEASRQLGRLEEALKHG</sequence>
<dbReference type="InterPro" id="IPR010982">
    <property type="entry name" value="Lambda_DNA-bd_dom_sf"/>
</dbReference>
<dbReference type="EMBL" id="FMVT01000001">
    <property type="protein sequence ID" value="SCX96626.1"/>
    <property type="molecule type" value="Genomic_DNA"/>
</dbReference>
<dbReference type="Gene3D" id="1.10.260.40">
    <property type="entry name" value="lambda repressor-like DNA-binding domains"/>
    <property type="match status" value="1"/>
</dbReference>
<dbReference type="Pfam" id="PF12844">
    <property type="entry name" value="HTH_19"/>
    <property type="match status" value="1"/>
</dbReference>
<dbReference type="SMART" id="SM00530">
    <property type="entry name" value="HTH_XRE"/>
    <property type="match status" value="1"/>
</dbReference>
<reference evidence="3 4" key="1">
    <citation type="submission" date="2016-10" db="EMBL/GenBank/DDBJ databases">
        <authorList>
            <person name="de Groot N.N."/>
        </authorList>
    </citation>
    <scope>NUCLEOTIDE SEQUENCE [LARGE SCALE GENOMIC DNA]</scope>
    <source>
        <strain evidence="3 4">CGMCC 1.8925</strain>
    </source>
</reference>
<dbReference type="RefSeq" id="WP_175453200.1">
    <property type="nucleotide sequence ID" value="NZ_FMVT01000001.1"/>
</dbReference>
<dbReference type="InterPro" id="IPR001387">
    <property type="entry name" value="Cro/C1-type_HTH"/>
</dbReference>
<keyword evidence="1" id="KW-0238">DNA-binding</keyword>
<evidence type="ECO:0000259" key="2">
    <source>
        <dbReference type="PROSITE" id="PS50943"/>
    </source>
</evidence>
<dbReference type="GO" id="GO:0003677">
    <property type="term" value="F:DNA binding"/>
    <property type="evidence" value="ECO:0007669"/>
    <property type="project" value="UniProtKB-KW"/>
</dbReference>
<gene>
    <name evidence="3" type="ORF">SAMN05660710_00377</name>
</gene>
<evidence type="ECO:0000313" key="3">
    <source>
        <dbReference type="EMBL" id="SCX96626.1"/>
    </source>
</evidence>
<dbReference type="InterPro" id="IPR050807">
    <property type="entry name" value="TransReg_Diox_bact_type"/>
</dbReference>
<accession>A0A1G5C2R8</accession>
<proteinExistence type="predicted"/>
<organism evidence="3 4">
    <name type="scientific">Paracoccus tibetensis</name>
    <dbReference type="NCBI Taxonomy" id="336292"/>
    <lineage>
        <taxon>Bacteria</taxon>
        <taxon>Pseudomonadati</taxon>
        <taxon>Pseudomonadota</taxon>
        <taxon>Alphaproteobacteria</taxon>
        <taxon>Rhodobacterales</taxon>
        <taxon>Paracoccaceae</taxon>
        <taxon>Paracoccus</taxon>
    </lineage>
</organism>
<dbReference type="CDD" id="cd00093">
    <property type="entry name" value="HTH_XRE"/>
    <property type="match status" value="1"/>
</dbReference>
<dbReference type="GO" id="GO:0005829">
    <property type="term" value="C:cytosol"/>
    <property type="evidence" value="ECO:0007669"/>
    <property type="project" value="TreeGrafter"/>
</dbReference>
<evidence type="ECO:0000256" key="1">
    <source>
        <dbReference type="ARBA" id="ARBA00023125"/>
    </source>
</evidence>
<evidence type="ECO:0000313" key="4">
    <source>
        <dbReference type="Proteomes" id="UP000199502"/>
    </source>
</evidence>
<dbReference type="PROSITE" id="PS50943">
    <property type="entry name" value="HTH_CROC1"/>
    <property type="match status" value="1"/>
</dbReference>
<dbReference type="STRING" id="336292.SAMN05660710_00377"/>
<dbReference type="PANTHER" id="PTHR46797">
    <property type="entry name" value="HTH-TYPE TRANSCRIPTIONAL REGULATOR"/>
    <property type="match status" value="1"/>
</dbReference>
<feature type="domain" description="HTH cro/C1-type" evidence="2">
    <location>
        <begin position="17"/>
        <end position="71"/>
    </location>
</feature>
<dbReference type="AlphaFoldDB" id="A0A1G5C2R8"/>
<dbReference type="SUPFAM" id="SSF47413">
    <property type="entry name" value="lambda repressor-like DNA-binding domains"/>
    <property type="match status" value="1"/>
</dbReference>
<dbReference type="GO" id="GO:0003700">
    <property type="term" value="F:DNA-binding transcription factor activity"/>
    <property type="evidence" value="ECO:0007669"/>
    <property type="project" value="TreeGrafter"/>
</dbReference>
<dbReference type="Proteomes" id="UP000199502">
    <property type="component" value="Unassembled WGS sequence"/>
</dbReference>
<name>A0A1G5C2R8_9RHOB</name>